<proteinExistence type="predicted"/>
<organism evidence="2 3">
    <name type="scientific">Sistotremastrum suecicum HHB10207 ss-3</name>
    <dbReference type="NCBI Taxonomy" id="1314776"/>
    <lineage>
        <taxon>Eukaryota</taxon>
        <taxon>Fungi</taxon>
        <taxon>Dikarya</taxon>
        <taxon>Basidiomycota</taxon>
        <taxon>Agaricomycotina</taxon>
        <taxon>Agaricomycetes</taxon>
        <taxon>Sistotremastrales</taxon>
        <taxon>Sistotremastraceae</taxon>
        <taxon>Sistotremastrum</taxon>
    </lineage>
</organism>
<reference evidence="2 3" key="1">
    <citation type="journal article" date="2016" name="Mol. Biol. Evol.">
        <title>Comparative Genomics of Early-Diverging Mushroom-Forming Fungi Provides Insights into the Origins of Lignocellulose Decay Capabilities.</title>
        <authorList>
            <person name="Nagy L.G."/>
            <person name="Riley R."/>
            <person name="Tritt A."/>
            <person name="Adam C."/>
            <person name="Daum C."/>
            <person name="Floudas D."/>
            <person name="Sun H."/>
            <person name="Yadav J.S."/>
            <person name="Pangilinan J."/>
            <person name="Larsson K.H."/>
            <person name="Matsuura K."/>
            <person name="Barry K."/>
            <person name="Labutti K."/>
            <person name="Kuo R."/>
            <person name="Ohm R.A."/>
            <person name="Bhattacharya S.S."/>
            <person name="Shirouzu T."/>
            <person name="Yoshinaga Y."/>
            <person name="Martin F.M."/>
            <person name="Grigoriev I.V."/>
            <person name="Hibbett D.S."/>
        </authorList>
    </citation>
    <scope>NUCLEOTIDE SEQUENCE [LARGE SCALE GENOMIC DNA]</scope>
    <source>
        <strain evidence="2 3">HHB10207 ss-3</strain>
    </source>
</reference>
<evidence type="ECO:0000313" key="3">
    <source>
        <dbReference type="Proteomes" id="UP000076798"/>
    </source>
</evidence>
<protein>
    <submittedName>
        <fullName evidence="2">Uncharacterized protein</fullName>
    </submittedName>
</protein>
<accession>A0A165WEG6</accession>
<feature type="region of interest" description="Disordered" evidence="1">
    <location>
        <begin position="245"/>
        <end position="328"/>
    </location>
</feature>
<dbReference type="AlphaFoldDB" id="A0A165WEG6"/>
<evidence type="ECO:0000313" key="2">
    <source>
        <dbReference type="EMBL" id="KZT31055.1"/>
    </source>
</evidence>
<gene>
    <name evidence="2" type="ORF">SISSUDRAFT_1038729</name>
</gene>
<name>A0A165WEG6_9AGAM</name>
<feature type="non-terminal residue" evidence="2">
    <location>
        <position position="358"/>
    </location>
</feature>
<dbReference type="Proteomes" id="UP000076798">
    <property type="component" value="Unassembled WGS sequence"/>
</dbReference>
<keyword evidence="3" id="KW-1185">Reference proteome</keyword>
<sequence length="358" mass="39694">MLPPSSQPVASTSAQSNHSQAFIDAQASYNDHRLNAGPERTSTNQGITNPNLRAEMMSLALGSRGPAAQPRGLSNFQATRNRTKELRELQYSSHSAAHSVRMVTLELIKLTYLQSTKPKPPLPPKADGFRPLKKPFPGTTLLGDACLTLIVSFWQDYWLSLGSLTWDFPSDFRLAWADGSLLGHKYLQPIDGQDSWTLNQVCLEGGSDSNRDVLIKSSDLAERKLRLIVYLDHVALMRRHESSVRNTSSMVVMPGPSHPPSFPATQSYGENTNKRERSNTQTSPGPRKSSEPQSPPRKRSANAETIHSPIRSLAAERAKKTGQPPLRDILTLPTRPIIFQAAFTEAYCRVFHSRECTP</sequence>
<evidence type="ECO:0000256" key="1">
    <source>
        <dbReference type="SAM" id="MobiDB-lite"/>
    </source>
</evidence>
<dbReference type="EMBL" id="KV428927">
    <property type="protein sequence ID" value="KZT31055.1"/>
    <property type="molecule type" value="Genomic_DNA"/>
</dbReference>